<dbReference type="Gene3D" id="1.20.1260.10">
    <property type="match status" value="1"/>
</dbReference>
<dbReference type="STRING" id="1255658.FM114_08700"/>
<reference evidence="2 3" key="1">
    <citation type="submission" date="2017-02" db="EMBL/GenBank/DDBJ databases">
        <authorList>
            <person name="Peterson S.W."/>
        </authorList>
    </citation>
    <scope>NUCLEOTIDE SEQUENCE [LARGE SCALE GENOMIC DNA]</scope>
    <source>
        <strain evidence="2 3">LSP_Lj1</strain>
    </source>
</reference>
<dbReference type="Proteomes" id="UP000188342">
    <property type="component" value="Unassembled WGS sequence"/>
</dbReference>
<evidence type="ECO:0000313" key="3">
    <source>
        <dbReference type="Proteomes" id="UP000188342"/>
    </source>
</evidence>
<evidence type="ECO:0000313" key="2">
    <source>
        <dbReference type="EMBL" id="SJN33620.1"/>
    </source>
</evidence>
<evidence type="ECO:0008006" key="4">
    <source>
        <dbReference type="Google" id="ProtNLM"/>
    </source>
</evidence>
<proteinExistence type="predicted"/>
<dbReference type="AlphaFoldDB" id="A0A1R4JNI2"/>
<dbReference type="OrthoDB" id="5504890at2"/>
<dbReference type="EMBL" id="FUKQ01000032">
    <property type="protein sequence ID" value="SJN33620.1"/>
    <property type="molecule type" value="Genomic_DNA"/>
</dbReference>
<accession>A0A1R4JNI2</accession>
<feature type="coiled-coil region" evidence="1">
    <location>
        <begin position="119"/>
        <end position="149"/>
    </location>
</feature>
<protein>
    <recommendedName>
        <fullName evidence="4">DUF892 family protein</fullName>
    </recommendedName>
</protein>
<dbReference type="RefSeq" id="WP_094764746.1">
    <property type="nucleotide sequence ID" value="NZ_FUKQ01000032.1"/>
</dbReference>
<sequence length="157" mass="17175">MSQLITTYLQDHLAGSTAGIESFDRVAEGHSDEAVRSVVAALADEVRADKASLEGIMERIGAKPSTVKNAGAWLGEKAGRLKPNERLAQRSPLSDLVELEMLVTAVHGKGLLWKGLVQLNDQRLDLAELEELARRADHQEATLEELRRSQVGKLLVE</sequence>
<gene>
    <name evidence="2" type="ORF">FM114_08700</name>
</gene>
<keyword evidence="3" id="KW-1185">Reference proteome</keyword>
<name>A0A1R4JNI2_9ACTN</name>
<evidence type="ECO:0000256" key="1">
    <source>
        <dbReference type="SAM" id="Coils"/>
    </source>
</evidence>
<keyword evidence="1" id="KW-0175">Coiled coil</keyword>
<organism evidence="2 3">
    <name type="scientific">Luteococcus japonicus LSP_Lj1</name>
    <dbReference type="NCBI Taxonomy" id="1255658"/>
    <lineage>
        <taxon>Bacteria</taxon>
        <taxon>Bacillati</taxon>
        <taxon>Actinomycetota</taxon>
        <taxon>Actinomycetes</taxon>
        <taxon>Propionibacteriales</taxon>
        <taxon>Propionibacteriaceae</taxon>
        <taxon>Luteococcus</taxon>
    </lineage>
</organism>
<dbReference type="InterPro" id="IPR012347">
    <property type="entry name" value="Ferritin-like"/>
</dbReference>